<dbReference type="EMBL" id="JBHTHX010000056">
    <property type="protein sequence ID" value="MFD0883629.1"/>
    <property type="molecule type" value="Genomic_DNA"/>
</dbReference>
<dbReference type="InterPro" id="IPR041657">
    <property type="entry name" value="HTH_17"/>
</dbReference>
<reference evidence="3" key="1">
    <citation type="journal article" date="2019" name="Int. J. Syst. Evol. Microbiol.">
        <title>The Global Catalogue of Microorganisms (GCM) 10K type strain sequencing project: providing services to taxonomists for standard genome sequencing and annotation.</title>
        <authorList>
            <consortium name="The Broad Institute Genomics Platform"/>
            <consortium name="The Broad Institute Genome Sequencing Center for Infectious Disease"/>
            <person name="Wu L."/>
            <person name="Ma J."/>
        </authorList>
    </citation>
    <scope>NUCLEOTIDE SEQUENCE [LARGE SCALE GENOMIC DNA]</scope>
    <source>
        <strain evidence="3">CCUG 62974</strain>
    </source>
</reference>
<evidence type="ECO:0000259" key="1">
    <source>
        <dbReference type="Pfam" id="PF12728"/>
    </source>
</evidence>
<evidence type="ECO:0000313" key="3">
    <source>
        <dbReference type="Proteomes" id="UP001597024"/>
    </source>
</evidence>
<keyword evidence="3" id="KW-1185">Reference proteome</keyword>
<accession>A0ABW3DKW8</accession>
<dbReference type="InterPro" id="IPR010093">
    <property type="entry name" value="SinI_DNA-bd"/>
</dbReference>
<feature type="domain" description="Helix-turn-helix" evidence="1">
    <location>
        <begin position="84"/>
        <end position="129"/>
    </location>
</feature>
<dbReference type="Pfam" id="PF12728">
    <property type="entry name" value="HTH_17"/>
    <property type="match status" value="1"/>
</dbReference>
<dbReference type="NCBIfam" id="TIGR01764">
    <property type="entry name" value="excise"/>
    <property type="match status" value="1"/>
</dbReference>
<dbReference type="Proteomes" id="UP001597024">
    <property type="component" value="Unassembled WGS sequence"/>
</dbReference>
<dbReference type="GO" id="GO:0003677">
    <property type="term" value="F:DNA binding"/>
    <property type="evidence" value="ECO:0007669"/>
    <property type="project" value="UniProtKB-KW"/>
</dbReference>
<keyword evidence="2" id="KW-0238">DNA-binding</keyword>
<proteinExistence type="predicted"/>
<comment type="caution">
    <text evidence="2">The sequence shown here is derived from an EMBL/GenBank/DDBJ whole genome shotgun (WGS) entry which is preliminary data.</text>
</comment>
<sequence>MPAIHVKLSVDPGSMDAQKAADAARWIEEHLERRPGEDPLRFIAEPGNKSPLILPREALLLLVHVLTQAARGRGVSVVPSGAELTTQQAADVLRVSRPYLIGLLESGAIPYRLVGRHRRVVAEDLMEYAHGLWPESGRPPAGNDMKRP</sequence>
<name>A0ABW3DKW8_9ACTN</name>
<evidence type="ECO:0000313" key="2">
    <source>
        <dbReference type="EMBL" id="MFD0883629.1"/>
    </source>
</evidence>
<protein>
    <submittedName>
        <fullName evidence="2">Excisionase family DNA-binding protein</fullName>
    </submittedName>
</protein>
<gene>
    <name evidence="2" type="ORF">ACFQ08_03520</name>
</gene>
<organism evidence="2 3">
    <name type="scientific">Streptosporangium algeriense</name>
    <dbReference type="NCBI Taxonomy" id="1682748"/>
    <lineage>
        <taxon>Bacteria</taxon>
        <taxon>Bacillati</taxon>
        <taxon>Actinomycetota</taxon>
        <taxon>Actinomycetes</taxon>
        <taxon>Streptosporangiales</taxon>
        <taxon>Streptosporangiaceae</taxon>
        <taxon>Streptosporangium</taxon>
    </lineage>
</organism>